<organism evidence="3 4">
    <name type="scientific">Mucilaginibacter polytrichastri</name>
    <dbReference type="NCBI Taxonomy" id="1302689"/>
    <lineage>
        <taxon>Bacteria</taxon>
        <taxon>Pseudomonadati</taxon>
        <taxon>Bacteroidota</taxon>
        <taxon>Sphingobacteriia</taxon>
        <taxon>Sphingobacteriales</taxon>
        <taxon>Sphingobacteriaceae</taxon>
        <taxon>Mucilaginibacter</taxon>
    </lineage>
</organism>
<dbReference type="PANTHER" id="PTHR30383">
    <property type="entry name" value="THIOESTERASE 1/PROTEASE 1/LYSOPHOSPHOLIPASE L1"/>
    <property type="match status" value="1"/>
</dbReference>
<dbReference type="Pfam" id="PF13472">
    <property type="entry name" value="Lipase_GDSL_2"/>
    <property type="match status" value="1"/>
</dbReference>
<name>A0A1Q6A1P7_9SPHI</name>
<dbReference type="InterPro" id="IPR036514">
    <property type="entry name" value="SGNH_hydro_sf"/>
</dbReference>
<accession>A0A1Q6A1P7</accession>
<keyword evidence="1" id="KW-0732">Signal</keyword>
<dbReference type="AlphaFoldDB" id="A0A1Q6A1P7"/>
<feature type="domain" description="SGNH hydrolase-type esterase" evidence="2">
    <location>
        <begin position="60"/>
        <end position="210"/>
    </location>
</feature>
<dbReference type="RefSeq" id="WP_074490443.1">
    <property type="nucleotide sequence ID" value="NZ_FPAM01000020.1"/>
</dbReference>
<gene>
    <name evidence="3" type="ORF">RG47T_3364</name>
</gene>
<evidence type="ECO:0000313" key="4">
    <source>
        <dbReference type="Proteomes" id="UP000186720"/>
    </source>
</evidence>
<protein>
    <recommendedName>
        <fullName evidence="2">SGNH hydrolase-type esterase domain-containing protein</fullName>
    </recommendedName>
</protein>
<comment type="caution">
    <text evidence="3">The sequence shown here is derived from an EMBL/GenBank/DDBJ whole genome shotgun (WGS) entry which is preliminary data.</text>
</comment>
<keyword evidence="4" id="KW-1185">Reference proteome</keyword>
<evidence type="ECO:0000256" key="1">
    <source>
        <dbReference type="SAM" id="SignalP"/>
    </source>
</evidence>
<dbReference type="InterPro" id="IPR051532">
    <property type="entry name" value="Ester_Hydrolysis_Enzymes"/>
</dbReference>
<evidence type="ECO:0000313" key="3">
    <source>
        <dbReference type="EMBL" id="OKS87901.1"/>
    </source>
</evidence>
<dbReference type="EMBL" id="MPPL01000001">
    <property type="protein sequence ID" value="OKS87901.1"/>
    <property type="molecule type" value="Genomic_DNA"/>
</dbReference>
<evidence type="ECO:0000259" key="2">
    <source>
        <dbReference type="Pfam" id="PF13472"/>
    </source>
</evidence>
<feature type="signal peptide" evidence="1">
    <location>
        <begin position="1"/>
        <end position="21"/>
    </location>
</feature>
<proteinExistence type="predicted"/>
<dbReference type="OrthoDB" id="9790057at2"/>
<dbReference type="STRING" id="1302689.RG47T_3364"/>
<dbReference type="PANTHER" id="PTHR30383:SF5">
    <property type="entry name" value="SGNH HYDROLASE-TYPE ESTERASE DOMAIN-CONTAINING PROTEIN"/>
    <property type="match status" value="1"/>
</dbReference>
<dbReference type="Proteomes" id="UP000186720">
    <property type="component" value="Unassembled WGS sequence"/>
</dbReference>
<dbReference type="GO" id="GO:0004622">
    <property type="term" value="F:phosphatidylcholine lysophospholipase activity"/>
    <property type="evidence" value="ECO:0007669"/>
    <property type="project" value="TreeGrafter"/>
</dbReference>
<feature type="chain" id="PRO_5010272252" description="SGNH hydrolase-type esterase domain-containing protein" evidence="1">
    <location>
        <begin position="22"/>
        <end position="220"/>
    </location>
</feature>
<dbReference type="SUPFAM" id="SSF52266">
    <property type="entry name" value="SGNH hydrolase"/>
    <property type="match status" value="1"/>
</dbReference>
<dbReference type="Gene3D" id="3.40.50.1110">
    <property type="entry name" value="SGNH hydrolase"/>
    <property type="match status" value="1"/>
</dbReference>
<sequence length="220" mass="25578">MKPKFLMLLLLLLIAGKPLFAQQGFPFADELRKFKITDSLHFPKPGSNLFIGSSSIRMWEDLEQRFPDKRIVRRGVGGSTLEQWVKYYTNYILFPYQPERVFVYAGENDINAGRTPQQVYDDFVALYTMIQQKLPGSKTYWMSIKKSPSRAVHYAAVDSTNTMIKDFIGHHNGCKYIDVNTPLYDAKTSLPDSALFKPDYLHLKKEGYDRWQKAIKRYVE</sequence>
<reference evidence="3 4" key="1">
    <citation type="submission" date="2016-11" db="EMBL/GenBank/DDBJ databases">
        <title>Whole Genome Sequencing of Mucilaginibacter polytrichastri RG4-7(T) isolated from the moss sample.</title>
        <authorList>
            <person name="Li Y."/>
        </authorList>
    </citation>
    <scope>NUCLEOTIDE SEQUENCE [LARGE SCALE GENOMIC DNA]</scope>
    <source>
        <strain evidence="3 4">RG4-7</strain>
    </source>
</reference>
<dbReference type="InterPro" id="IPR013830">
    <property type="entry name" value="SGNH_hydro"/>
</dbReference>